<protein>
    <submittedName>
        <fullName evidence="1">Uncharacterized protein</fullName>
    </submittedName>
</protein>
<gene>
    <name evidence="1" type="ORF">R3W88_033035</name>
</gene>
<sequence length="185" mass="21604">MVKKKESKILLKLLMDKKKDQFVAVEFRVDFMDILAGTIGCMNNLYQSVKNLDEEDMYVEHCKTLLLNRINPYPKYCMKLKVNLDDSRSKYYKCSDCRYNNYYMNVECKCNGKYNKETFLKDSVENTCSDEYVFRKRGISFLISDGLQVKVASPSSLVQMLLNVGMSDMNQIEEMHVEIGKNEVI</sequence>
<dbReference type="EMBL" id="JAWPEI010000016">
    <property type="protein sequence ID" value="KAK4707389.1"/>
    <property type="molecule type" value="Genomic_DNA"/>
</dbReference>
<dbReference type="AlphaFoldDB" id="A0AAV9K417"/>
<organism evidence="1 2">
    <name type="scientific">Solanum pinnatisectum</name>
    <name type="common">tansyleaf nightshade</name>
    <dbReference type="NCBI Taxonomy" id="50273"/>
    <lineage>
        <taxon>Eukaryota</taxon>
        <taxon>Viridiplantae</taxon>
        <taxon>Streptophyta</taxon>
        <taxon>Embryophyta</taxon>
        <taxon>Tracheophyta</taxon>
        <taxon>Spermatophyta</taxon>
        <taxon>Magnoliopsida</taxon>
        <taxon>eudicotyledons</taxon>
        <taxon>Gunneridae</taxon>
        <taxon>Pentapetalae</taxon>
        <taxon>asterids</taxon>
        <taxon>lamiids</taxon>
        <taxon>Solanales</taxon>
        <taxon>Solanaceae</taxon>
        <taxon>Solanoideae</taxon>
        <taxon>Solaneae</taxon>
        <taxon>Solanum</taxon>
    </lineage>
</organism>
<dbReference type="Pfam" id="PF05056">
    <property type="entry name" value="DUF674"/>
    <property type="match status" value="1"/>
</dbReference>
<proteinExistence type="predicted"/>
<dbReference type="PANTHER" id="PTHR33103:SF85">
    <property type="entry name" value="DUF674 FAMILY PROTEIN"/>
    <property type="match status" value="1"/>
</dbReference>
<dbReference type="Proteomes" id="UP001311915">
    <property type="component" value="Unassembled WGS sequence"/>
</dbReference>
<name>A0AAV9K417_9SOLN</name>
<dbReference type="InterPro" id="IPR007750">
    <property type="entry name" value="DUF674"/>
</dbReference>
<reference evidence="1 2" key="1">
    <citation type="submission" date="2023-10" db="EMBL/GenBank/DDBJ databases">
        <title>Genome-Wide Identification Analysis in wild type Solanum Pinnatisectum Reveals Some Genes Defensing Phytophthora Infestans.</title>
        <authorList>
            <person name="Sun C."/>
        </authorList>
    </citation>
    <scope>NUCLEOTIDE SEQUENCE [LARGE SCALE GENOMIC DNA]</scope>
    <source>
        <strain evidence="1">LQN</strain>
        <tissue evidence="1">Leaf</tissue>
    </source>
</reference>
<accession>A0AAV9K417</accession>
<evidence type="ECO:0000313" key="2">
    <source>
        <dbReference type="Proteomes" id="UP001311915"/>
    </source>
</evidence>
<comment type="caution">
    <text evidence="1">The sequence shown here is derived from an EMBL/GenBank/DDBJ whole genome shotgun (WGS) entry which is preliminary data.</text>
</comment>
<keyword evidence="2" id="KW-1185">Reference proteome</keyword>
<evidence type="ECO:0000313" key="1">
    <source>
        <dbReference type="EMBL" id="KAK4707389.1"/>
    </source>
</evidence>
<dbReference type="PANTHER" id="PTHR33103">
    <property type="entry name" value="OS01G0153900 PROTEIN"/>
    <property type="match status" value="1"/>
</dbReference>